<dbReference type="InterPro" id="IPR000182">
    <property type="entry name" value="GNAT_dom"/>
</dbReference>
<dbReference type="Pfam" id="PF00583">
    <property type="entry name" value="Acetyltransf_1"/>
    <property type="match status" value="1"/>
</dbReference>
<sequence>MGAFVRDGGPDDALDVMRIRTETWKTAYKGLLPQDFLDALRIEPRAVELLRGRLAGGAEHLVIGEAGGEAAGFSLFGPARGEGLTGGEVYALYALSGHWSTGLGLAMMERSVARLRGMGHAEAGLWVLEGNARARGFYERFGFTLSGRAQDAAGLPFSVPEVHYRLSLAPAGA</sequence>
<gene>
    <name evidence="2" type="ORF">J2S55_005788</name>
</gene>
<dbReference type="PROSITE" id="PS51186">
    <property type="entry name" value="GNAT"/>
    <property type="match status" value="1"/>
</dbReference>
<reference evidence="2 3" key="1">
    <citation type="submission" date="2023-07" db="EMBL/GenBank/DDBJ databases">
        <title>Sequencing the genomes of 1000 actinobacteria strains.</title>
        <authorList>
            <person name="Klenk H.-P."/>
        </authorList>
    </citation>
    <scope>NUCLEOTIDE SEQUENCE [LARGE SCALE GENOMIC DNA]</scope>
    <source>
        <strain evidence="2 3">DSM 44109</strain>
    </source>
</reference>
<organism evidence="2 3">
    <name type="scientific">Streptosporangium brasiliense</name>
    <dbReference type="NCBI Taxonomy" id="47480"/>
    <lineage>
        <taxon>Bacteria</taxon>
        <taxon>Bacillati</taxon>
        <taxon>Actinomycetota</taxon>
        <taxon>Actinomycetes</taxon>
        <taxon>Streptosporangiales</taxon>
        <taxon>Streptosporangiaceae</taxon>
        <taxon>Streptosporangium</taxon>
    </lineage>
</organism>
<keyword evidence="3" id="KW-1185">Reference proteome</keyword>
<comment type="caution">
    <text evidence="2">The sequence shown here is derived from an EMBL/GenBank/DDBJ whole genome shotgun (WGS) entry which is preliminary data.</text>
</comment>
<dbReference type="Proteomes" id="UP001230426">
    <property type="component" value="Unassembled WGS sequence"/>
</dbReference>
<feature type="domain" description="N-acetyltransferase" evidence="1">
    <location>
        <begin position="3"/>
        <end position="169"/>
    </location>
</feature>
<evidence type="ECO:0000313" key="3">
    <source>
        <dbReference type="Proteomes" id="UP001230426"/>
    </source>
</evidence>
<evidence type="ECO:0000259" key="1">
    <source>
        <dbReference type="PROSITE" id="PS51186"/>
    </source>
</evidence>
<dbReference type="RefSeq" id="WP_306867355.1">
    <property type="nucleotide sequence ID" value="NZ_JAUSRB010000002.1"/>
</dbReference>
<protein>
    <submittedName>
        <fullName evidence="2">Ribosomal protein S18 acetylase RimI-like enzyme</fullName>
    </submittedName>
</protein>
<dbReference type="Gene3D" id="3.40.630.30">
    <property type="match status" value="1"/>
</dbReference>
<dbReference type="InterPro" id="IPR016181">
    <property type="entry name" value="Acyl_CoA_acyltransferase"/>
</dbReference>
<evidence type="ECO:0000313" key="2">
    <source>
        <dbReference type="EMBL" id="MDP9866522.1"/>
    </source>
</evidence>
<proteinExistence type="predicted"/>
<accession>A0ABT9RB87</accession>
<name>A0ABT9RB87_9ACTN</name>
<dbReference type="SUPFAM" id="SSF55729">
    <property type="entry name" value="Acyl-CoA N-acyltransferases (Nat)"/>
    <property type="match status" value="1"/>
</dbReference>
<dbReference type="EMBL" id="JAUSRB010000002">
    <property type="protein sequence ID" value="MDP9866522.1"/>
    <property type="molecule type" value="Genomic_DNA"/>
</dbReference>